<comment type="similarity">
    <text evidence="2">Belongs to the glycosyl hydrolase 10 (cellulase F) family.</text>
</comment>
<dbReference type="EMBL" id="JAPWTK010000038">
    <property type="protein sequence ID" value="KAJ8955365.1"/>
    <property type="molecule type" value="Genomic_DNA"/>
</dbReference>
<dbReference type="PROSITE" id="PS00591">
    <property type="entry name" value="GH10_1"/>
    <property type="match status" value="1"/>
</dbReference>
<dbReference type="PANTHER" id="PTHR31490">
    <property type="entry name" value="GLYCOSYL HYDROLASE"/>
    <property type="match status" value="1"/>
</dbReference>
<dbReference type="PROSITE" id="PS51257">
    <property type="entry name" value="PROKAR_LIPOPROTEIN"/>
    <property type="match status" value="1"/>
</dbReference>
<keyword evidence="6" id="KW-0378">Hydrolase</keyword>
<keyword evidence="8" id="KW-0326">Glycosidase</keyword>
<evidence type="ECO:0000259" key="12">
    <source>
        <dbReference type="PROSITE" id="PS51760"/>
    </source>
</evidence>
<dbReference type="Pfam" id="PF00331">
    <property type="entry name" value="Glyco_hydro_10"/>
    <property type="match status" value="1"/>
</dbReference>
<dbReference type="InterPro" id="IPR031158">
    <property type="entry name" value="GH10_AS"/>
</dbReference>
<evidence type="ECO:0000256" key="3">
    <source>
        <dbReference type="ARBA" id="ARBA00012590"/>
    </source>
</evidence>
<dbReference type="AlphaFoldDB" id="A0AAV8YX90"/>
<evidence type="ECO:0000313" key="14">
    <source>
        <dbReference type="Proteomes" id="UP001162162"/>
    </source>
</evidence>
<dbReference type="PANTHER" id="PTHR31490:SF88">
    <property type="entry name" value="BETA-XYLANASE"/>
    <property type="match status" value="1"/>
</dbReference>
<keyword evidence="14" id="KW-1185">Reference proteome</keyword>
<dbReference type="EC" id="3.2.1.8" evidence="3"/>
<gene>
    <name evidence="13" type="ORF">NQ318_003462</name>
</gene>
<sequence length="313" mass="34013">MKILLLLGLVGSISCAFRDHANKIYIGAAVSPTYFSDATYQSLAGAQFNFLTPENEMKIDATEPSQGQFNYAQADELVQFAQTNNMKVRGHTLVWHSQVPSWMQSLTGTALEEAMKNHISNVMGRYKGGIYAWDVVNEVFNEDGTLRDSIWTQAMQSGFIATAFQAAREADPNAKLYINDYNIEGVNAKSTGLYNLVQELKTQGVPIDGVGFQAHFTAGSVPTDLQTNLQRFADLGVDVAITELDIGGAGQEAQQATDYATVIQDCLAVSRCVGVTIWGIMDKYSWRASTNPLPFDDNGNAKAAATAIEGALQ</sequence>
<proteinExistence type="inferred from homology"/>
<keyword evidence="7" id="KW-0119">Carbohydrate metabolism</keyword>
<evidence type="ECO:0000256" key="2">
    <source>
        <dbReference type="ARBA" id="ARBA00007495"/>
    </source>
</evidence>
<dbReference type="PRINTS" id="PR00134">
    <property type="entry name" value="GLHYDRLASE10"/>
</dbReference>
<keyword evidence="4" id="KW-0858">Xylan degradation</keyword>
<comment type="caution">
    <text evidence="13">The sequence shown here is derived from an EMBL/GenBank/DDBJ whole genome shotgun (WGS) entry which is preliminary data.</text>
</comment>
<dbReference type="SUPFAM" id="SSF51445">
    <property type="entry name" value="(Trans)glycosidases"/>
    <property type="match status" value="1"/>
</dbReference>
<dbReference type="InterPro" id="IPR001000">
    <property type="entry name" value="GH10_dom"/>
</dbReference>
<evidence type="ECO:0000256" key="9">
    <source>
        <dbReference type="ARBA" id="ARBA00023326"/>
    </source>
</evidence>
<dbReference type="SMART" id="SM00633">
    <property type="entry name" value="Glyco_10"/>
    <property type="match status" value="1"/>
</dbReference>
<feature type="signal peptide" evidence="11">
    <location>
        <begin position="1"/>
        <end position="15"/>
    </location>
</feature>
<evidence type="ECO:0000256" key="8">
    <source>
        <dbReference type="ARBA" id="ARBA00023295"/>
    </source>
</evidence>
<reference evidence="13" key="1">
    <citation type="journal article" date="2023" name="Insect Mol. Biol.">
        <title>Genome sequencing provides insights into the evolution of gene families encoding plant cell wall-degrading enzymes in longhorned beetles.</title>
        <authorList>
            <person name="Shin N.R."/>
            <person name="Okamura Y."/>
            <person name="Kirsch R."/>
            <person name="Pauchet Y."/>
        </authorList>
    </citation>
    <scope>NUCLEOTIDE SEQUENCE</scope>
    <source>
        <strain evidence="13">AMC_N1</strain>
    </source>
</reference>
<dbReference type="GO" id="GO:0045493">
    <property type="term" value="P:xylan catabolic process"/>
    <property type="evidence" value="ECO:0007669"/>
    <property type="project" value="UniProtKB-KW"/>
</dbReference>
<accession>A0AAV8YX90</accession>
<dbReference type="PROSITE" id="PS51760">
    <property type="entry name" value="GH10_2"/>
    <property type="match status" value="1"/>
</dbReference>
<evidence type="ECO:0000256" key="11">
    <source>
        <dbReference type="SAM" id="SignalP"/>
    </source>
</evidence>
<dbReference type="Proteomes" id="UP001162162">
    <property type="component" value="Unassembled WGS sequence"/>
</dbReference>
<feature type="active site" description="Nucleophile" evidence="10">
    <location>
        <position position="243"/>
    </location>
</feature>
<dbReference type="GO" id="GO:0031176">
    <property type="term" value="F:endo-1,4-beta-xylanase activity"/>
    <property type="evidence" value="ECO:0007669"/>
    <property type="project" value="UniProtKB-EC"/>
</dbReference>
<evidence type="ECO:0000313" key="13">
    <source>
        <dbReference type="EMBL" id="KAJ8955365.1"/>
    </source>
</evidence>
<dbReference type="InterPro" id="IPR044846">
    <property type="entry name" value="GH10"/>
</dbReference>
<name>A0AAV8YX90_9CUCU</name>
<dbReference type="InterPro" id="IPR017853">
    <property type="entry name" value="GH"/>
</dbReference>
<dbReference type="Gene3D" id="3.20.20.80">
    <property type="entry name" value="Glycosidases"/>
    <property type="match status" value="1"/>
</dbReference>
<evidence type="ECO:0000256" key="10">
    <source>
        <dbReference type="PROSITE-ProRule" id="PRU10061"/>
    </source>
</evidence>
<organism evidence="13 14">
    <name type="scientific">Aromia moschata</name>
    <dbReference type="NCBI Taxonomy" id="1265417"/>
    <lineage>
        <taxon>Eukaryota</taxon>
        <taxon>Metazoa</taxon>
        <taxon>Ecdysozoa</taxon>
        <taxon>Arthropoda</taxon>
        <taxon>Hexapoda</taxon>
        <taxon>Insecta</taxon>
        <taxon>Pterygota</taxon>
        <taxon>Neoptera</taxon>
        <taxon>Endopterygota</taxon>
        <taxon>Coleoptera</taxon>
        <taxon>Polyphaga</taxon>
        <taxon>Cucujiformia</taxon>
        <taxon>Chrysomeloidea</taxon>
        <taxon>Cerambycidae</taxon>
        <taxon>Cerambycinae</taxon>
        <taxon>Callichromatini</taxon>
        <taxon>Aromia</taxon>
    </lineage>
</organism>
<evidence type="ECO:0000256" key="4">
    <source>
        <dbReference type="ARBA" id="ARBA00022651"/>
    </source>
</evidence>
<keyword evidence="5 11" id="KW-0732">Signal</keyword>
<feature type="chain" id="PRO_5043451585" description="endo-1,4-beta-xylanase" evidence="11">
    <location>
        <begin position="16"/>
        <end position="313"/>
    </location>
</feature>
<evidence type="ECO:0000256" key="6">
    <source>
        <dbReference type="ARBA" id="ARBA00022801"/>
    </source>
</evidence>
<evidence type="ECO:0000256" key="5">
    <source>
        <dbReference type="ARBA" id="ARBA00022729"/>
    </source>
</evidence>
<comment type="catalytic activity">
    <reaction evidence="1">
        <text>Endohydrolysis of (1-&gt;4)-beta-D-xylosidic linkages in xylans.</text>
        <dbReference type="EC" id="3.2.1.8"/>
    </reaction>
</comment>
<protein>
    <recommendedName>
        <fullName evidence="3">endo-1,4-beta-xylanase</fullName>
        <ecNumber evidence="3">3.2.1.8</ecNumber>
    </recommendedName>
</protein>
<keyword evidence="9" id="KW-0624">Polysaccharide degradation</keyword>
<evidence type="ECO:0000256" key="1">
    <source>
        <dbReference type="ARBA" id="ARBA00000681"/>
    </source>
</evidence>
<evidence type="ECO:0000256" key="7">
    <source>
        <dbReference type="ARBA" id="ARBA00023277"/>
    </source>
</evidence>
<feature type="domain" description="GH10" evidence="12">
    <location>
        <begin position="7"/>
        <end position="311"/>
    </location>
</feature>